<evidence type="ECO:0000256" key="4">
    <source>
        <dbReference type="ARBA" id="ARBA00022645"/>
    </source>
</evidence>
<evidence type="ECO:0000313" key="11">
    <source>
        <dbReference type="EMBL" id="KAL2510951.1"/>
    </source>
</evidence>
<dbReference type="PROSITE" id="PS00131">
    <property type="entry name" value="CARBOXYPEPT_SER_SER"/>
    <property type="match status" value="2"/>
</dbReference>
<comment type="similarity">
    <text evidence="2 10">Belongs to the peptidase S10 family.</text>
</comment>
<organism evidence="11 12">
    <name type="scientific">Abeliophyllum distichum</name>
    <dbReference type="NCBI Taxonomy" id="126358"/>
    <lineage>
        <taxon>Eukaryota</taxon>
        <taxon>Viridiplantae</taxon>
        <taxon>Streptophyta</taxon>
        <taxon>Embryophyta</taxon>
        <taxon>Tracheophyta</taxon>
        <taxon>Spermatophyta</taxon>
        <taxon>Magnoliopsida</taxon>
        <taxon>eudicotyledons</taxon>
        <taxon>Gunneridae</taxon>
        <taxon>Pentapetalae</taxon>
        <taxon>asterids</taxon>
        <taxon>lamiids</taxon>
        <taxon>Lamiales</taxon>
        <taxon>Oleaceae</taxon>
        <taxon>Forsythieae</taxon>
        <taxon>Abeliophyllum</taxon>
    </lineage>
</organism>
<dbReference type="Gene3D" id="6.10.250.940">
    <property type="match status" value="1"/>
</dbReference>
<keyword evidence="4 10" id="KW-0121">Carboxypeptidase</keyword>
<dbReference type="InterPro" id="IPR018202">
    <property type="entry name" value="Ser_caboxypep_ser_AS"/>
</dbReference>
<comment type="caution">
    <text evidence="11">The sequence shown here is derived from an EMBL/GenBank/DDBJ whole genome shotgun (WGS) entry which is preliminary data.</text>
</comment>
<dbReference type="PANTHER" id="PTHR11802:SF470">
    <property type="entry name" value="CARBOXYPEPTIDASE"/>
    <property type="match status" value="1"/>
</dbReference>
<keyword evidence="9" id="KW-0325">Glycoprotein</keyword>
<evidence type="ECO:0000256" key="1">
    <source>
        <dbReference type="ARBA" id="ARBA00004613"/>
    </source>
</evidence>
<dbReference type="GO" id="GO:0004185">
    <property type="term" value="F:serine-type carboxypeptidase activity"/>
    <property type="evidence" value="ECO:0007669"/>
    <property type="project" value="UniProtKB-UniRule"/>
</dbReference>
<accession>A0ABD1TDZ5</accession>
<evidence type="ECO:0000256" key="7">
    <source>
        <dbReference type="ARBA" id="ARBA00022801"/>
    </source>
</evidence>
<dbReference type="AlphaFoldDB" id="A0ABD1TDZ5"/>
<keyword evidence="12" id="KW-1185">Reference proteome</keyword>
<dbReference type="Pfam" id="PF00450">
    <property type="entry name" value="Peptidase_S10"/>
    <property type="match status" value="2"/>
</dbReference>
<evidence type="ECO:0000256" key="9">
    <source>
        <dbReference type="ARBA" id="ARBA00023180"/>
    </source>
</evidence>
<keyword evidence="8" id="KW-1015">Disulfide bond</keyword>
<comment type="subcellular location">
    <subcellularLocation>
        <location evidence="1">Secreted</location>
    </subcellularLocation>
</comment>
<sequence length="533" mass="60037">MEMTGSPQKFIVHCTQHQRKLNVSPKSNAVTDTSTANDAYNFLVNWLEMFSQHKTWDFYVSGESYAGHYVPQLAYTVLLNNKNTEQQYLHLRLLTLCNFCNANHSIYLHRLLKSRRSHNFPLTDSWAQLQETREYSPVYVAPQDGLMQVDKIDKLPGQPDNVDFDQYAGYITVDPQAGRALFYYFVESPANSSTNPLVLWLNGGPGCSSFGYGAMEELGPFRVNSDGRTLFRNNYAWNNVANVIFLESPAGVGFSYSNTSADYDQTGDTSTANDAYTFLVNWLERFPQYKTRDFYITGESYAGHYVPQLAYTILRNNKNTNQTVINLKGISIGNAVIDDSAMARGFFDHFWTHALNSDETHKGIFTFCDFVNGTASENCESFEQKSINELGNIDLYNIYAPICQNPVLKNGSSGSVNFFDPCSDAYIEYYLNTAEVQRALHVKPTTWTVCSGDIDAVVPVTASRYAINSLKLPIENAWRPWYLNNEVGGYVVEYKGLTFVTVRGAGHLVPSYQPQRALIMISSFLQGIIPPST</sequence>
<evidence type="ECO:0000256" key="3">
    <source>
        <dbReference type="ARBA" id="ARBA00022525"/>
    </source>
</evidence>
<evidence type="ECO:0000256" key="5">
    <source>
        <dbReference type="ARBA" id="ARBA00022670"/>
    </source>
</evidence>
<protein>
    <recommendedName>
        <fullName evidence="10">Carboxypeptidase</fullName>
        <ecNumber evidence="10">3.4.16.-</ecNumber>
    </recommendedName>
</protein>
<dbReference type="SUPFAM" id="SSF53474">
    <property type="entry name" value="alpha/beta-Hydrolases"/>
    <property type="match status" value="2"/>
</dbReference>
<reference evidence="12" key="1">
    <citation type="submission" date="2024-07" db="EMBL/GenBank/DDBJ databases">
        <title>Two chromosome-level genome assemblies of Korean endemic species Abeliophyllum distichum and Forsythia ovata (Oleaceae).</title>
        <authorList>
            <person name="Jang H."/>
        </authorList>
    </citation>
    <scope>NUCLEOTIDE SEQUENCE [LARGE SCALE GENOMIC DNA]</scope>
</reference>
<dbReference type="Gene3D" id="3.40.50.1820">
    <property type="entry name" value="alpha/beta hydrolase"/>
    <property type="match status" value="2"/>
</dbReference>
<dbReference type="FunFam" id="3.40.50.1820:FF:000030">
    <property type="entry name" value="Carboxypeptidase"/>
    <property type="match status" value="1"/>
</dbReference>
<evidence type="ECO:0000256" key="10">
    <source>
        <dbReference type="RuleBase" id="RU361156"/>
    </source>
</evidence>
<dbReference type="PANTHER" id="PTHR11802">
    <property type="entry name" value="SERINE PROTEASE FAMILY S10 SERINE CARBOXYPEPTIDASE"/>
    <property type="match status" value="1"/>
</dbReference>
<evidence type="ECO:0000313" key="12">
    <source>
        <dbReference type="Proteomes" id="UP001604336"/>
    </source>
</evidence>
<dbReference type="PROSITE" id="PS00560">
    <property type="entry name" value="CARBOXYPEPT_SER_HIS"/>
    <property type="match status" value="1"/>
</dbReference>
<evidence type="ECO:0000256" key="6">
    <source>
        <dbReference type="ARBA" id="ARBA00022729"/>
    </source>
</evidence>
<keyword evidence="5 10" id="KW-0645">Protease</keyword>
<dbReference type="EMBL" id="JBFOLK010000005">
    <property type="protein sequence ID" value="KAL2510951.1"/>
    <property type="molecule type" value="Genomic_DNA"/>
</dbReference>
<gene>
    <name evidence="11" type="ORF">Adt_16551</name>
</gene>
<dbReference type="Gene3D" id="3.40.50.12670">
    <property type="match status" value="1"/>
</dbReference>
<dbReference type="EC" id="3.4.16.-" evidence="10"/>
<evidence type="ECO:0000256" key="2">
    <source>
        <dbReference type="ARBA" id="ARBA00009431"/>
    </source>
</evidence>
<keyword evidence="3" id="KW-0964">Secreted</keyword>
<proteinExistence type="inferred from homology"/>
<dbReference type="Proteomes" id="UP001604336">
    <property type="component" value="Unassembled WGS sequence"/>
</dbReference>
<evidence type="ECO:0000256" key="8">
    <source>
        <dbReference type="ARBA" id="ARBA00023157"/>
    </source>
</evidence>
<name>A0ABD1TDZ5_9LAMI</name>
<dbReference type="InterPro" id="IPR001563">
    <property type="entry name" value="Peptidase_S10"/>
</dbReference>
<dbReference type="InterPro" id="IPR029058">
    <property type="entry name" value="AB_hydrolase_fold"/>
</dbReference>
<dbReference type="GO" id="GO:0006508">
    <property type="term" value="P:proteolysis"/>
    <property type="evidence" value="ECO:0007669"/>
    <property type="project" value="UniProtKB-KW"/>
</dbReference>
<dbReference type="GO" id="GO:0005576">
    <property type="term" value="C:extracellular region"/>
    <property type="evidence" value="ECO:0007669"/>
    <property type="project" value="UniProtKB-SubCell"/>
</dbReference>
<keyword evidence="7 10" id="KW-0378">Hydrolase</keyword>
<keyword evidence="6" id="KW-0732">Signal</keyword>
<dbReference type="InterPro" id="IPR033124">
    <property type="entry name" value="Ser_caboxypep_his_AS"/>
</dbReference>
<dbReference type="PRINTS" id="PR00724">
    <property type="entry name" value="CRBOXYPTASEC"/>
</dbReference>